<gene>
    <name evidence="1" type="ORF">LOK49_LG11G00102</name>
</gene>
<dbReference type="EMBL" id="CM045769">
    <property type="protein sequence ID" value="KAI7994557.1"/>
    <property type="molecule type" value="Genomic_DNA"/>
</dbReference>
<keyword evidence="2" id="KW-1185">Reference proteome</keyword>
<dbReference type="Proteomes" id="UP001060215">
    <property type="component" value="Chromosome 12"/>
</dbReference>
<comment type="caution">
    <text evidence="1">The sequence shown here is derived from an EMBL/GenBank/DDBJ whole genome shotgun (WGS) entry which is preliminary data.</text>
</comment>
<name>A0ACC0G0H1_9ERIC</name>
<proteinExistence type="predicted"/>
<accession>A0ACC0G0H1</accession>
<sequence length="122" mass="14074">MRMRIIKSLFVWLTYASIIRFNWGCLEEQRAALLQIKDSINSPVGSAFSSWYEEDCCQWEAVECDPSNSTVIKLFFDYRRDKSIPENWYPNATSFAQLKDLQELHLNGNQIGGFASPSGRIL</sequence>
<evidence type="ECO:0000313" key="2">
    <source>
        <dbReference type="Proteomes" id="UP001060215"/>
    </source>
</evidence>
<evidence type="ECO:0000313" key="1">
    <source>
        <dbReference type="EMBL" id="KAI7994557.1"/>
    </source>
</evidence>
<reference evidence="1 2" key="1">
    <citation type="journal article" date="2022" name="Plant J.">
        <title>Chromosome-level genome of Camellia lanceoleosa provides a valuable resource for understanding genome evolution and self-incompatibility.</title>
        <authorList>
            <person name="Gong W."/>
            <person name="Xiao S."/>
            <person name="Wang L."/>
            <person name="Liao Z."/>
            <person name="Chang Y."/>
            <person name="Mo W."/>
            <person name="Hu G."/>
            <person name="Li W."/>
            <person name="Zhao G."/>
            <person name="Zhu H."/>
            <person name="Hu X."/>
            <person name="Ji K."/>
            <person name="Xiang X."/>
            <person name="Song Q."/>
            <person name="Yuan D."/>
            <person name="Jin S."/>
            <person name="Zhang L."/>
        </authorList>
    </citation>
    <scope>NUCLEOTIDE SEQUENCE [LARGE SCALE GENOMIC DNA]</scope>
    <source>
        <strain evidence="1">SQ_2022a</strain>
    </source>
</reference>
<protein>
    <submittedName>
        <fullName evidence="1">Receptor-like protein 9a</fullName>
    </submittedName>
</protein>
<organism evidence="1 2">
    <name type="scientific">Camellia lanceoleosa</name>
    <dbReference type="NCBI Taxonomy" id="1840588"/>
    <lineage>
        <taxon>Eukaryota</taxon>
        <taxon>Viridiplantae</taxon>
        <taxon>Streptophyta</taxon>
        <taxon>Embryophyta</taxon>
        <taxon>Tracheophyta</taxon>
        <taxon>Spermatophyta</taxon>
        <taxon>Magnoliopsida</taxon>
        <taxon>eudicotyledons</taxon>
        <taxon>Gunneridae</taxon>
        <taxon>Pentapetalae</taxon>
        <taxon>asterids</taxon>
        <taxon>Ericales</taxon>
        <taxon>Theaceae</taxon>
        <taxon>Camellia</taxon>
    </lineage>
</organism>